<feature type="transmembrane region" description="Helical" evidence="1">
    <location>
        <begin position="218"/>
        <end position="238"/>
    </location>
</feature>
<sequence>MNIATRNEPIYVFRLTPEISLIWTTLGSLLLILAAAGATLYYSIIHGQAVIFSVESAGGGAWQGILAFVILLAITFVTIIVHELVHGIAFAAFGGSPRYGFKFKYFLPLAYATSPGDLFHRNAFIFIDLAPLIVLDVACLLLLAIFPQASWLIWVIAFNTSGAIGDIWIAVQLLRCPQSIRVEDREEGIAIYAPPSVTYRELPFARTDKTRKRSGVKALLNLAFMALALVLISSFLLIPVLKILEVPSFIIGNNSFWIFRWINNTKGFSIEFNWISFVIVIFTLLLLSFLTNMVQRRDS</sequence>
<feature type="transmembrane region" description="Helical" evidence="1">
    <location>
        <begin position="123"/>
        <end position="145"/>
    </location>
</feature>
<organism evidence="2 3">
    <name type="scientific">Nostoc edaphicum CCNP1411</name>
    <dbReference type="NCBI Taxonomy" id="1472755"/>
    <lineage>
        <taxon>Bacteria</taxon>
        <taxon>Bacillati</taxon>
        <taxon>Cyanobacteriota</taxon>
        <taxon>Cyanophyceae</taxon>
        <taxon>Nostocales</taxon>
        <taxon>Nostocaceae</taxon>
        <taxon>Nostoc</taxon>
    </lineage>
</organism>
<feature type="transmembrane region" description="Helical" evidence="1">
    <location>
        <begin position="21"/>
        <end position="45"/>
    </location>
</feature>
<evidence type="ECO:0000256" key="1">
    <source>
        <dbReference type="SAM" id="Phobius"/>
    </source>
</evidence>
<dbReference type="AlphaFoldDB" id="A0A7D7LHC3"/>
<evidence type="ECO:0000313" key="2">
    <source>
        <dbReference type="EMBL" id="QMS92108.1"/>
    </source>
</evidence>
<gene>
    <name evidence="2" type="ORF">HUN01_32590</name>
</gene>
<dbReference type="RefSeq" id="WP_181929634.1">
    <property type="nucleotide sequence ID" value="NZ_CP054698.1"/>
</dbReference>
<proteinExistence type="predicted"/>
<dbReference type="Proteomes" id="UP000514713">
    <property type="component" value="Chromosome"/>
</dbReference>
<feature type="transmembrane region" description="Helical" evidence="1">
    <location>
        <begin position="274"/>
        <end position="294"/>
    </location>
</feature>
<keyword evidence="3" id="KW-1185">Reference proteome</keyword>
<protein>
    <submittedName>
        <fullName evidence="2">DUF3267 domain-containing protein</fullName>
    </submittedName>
</protein>
<dbReference type="InterPro" id="IPR021683">
    <property type="entry name" value="DUF3267"/>
</dbReference>
<keyword evidence="1" id="KW-0472">Membrane</keyword>
<feature type="transmembrane region" description="Helical" evidence="1">
    <location>
        <begin position="65"/>
        <end position="93"/>
    </location>
</feature>
<feature type="transmembrane region" description="Helical" evidence="1">
    <location>
        <begin position="151"/>
        <end position="171"/>
    </location>
</feature>
<name>A0A7D7LHC3_9NOSO</name>
<keyword evidence="1" id="KW-1133">Transmembrane helix</keyword>
<dbReference type="EMBL" id="CP054698">
    <property type="protein sequence ID" value="QMS92108.1"/>
    <property type="molecule type" value="Genomic_DNA"/>
</dbReference>
<dbReference type="KEGG" id="ned:HUN01_32590"/>
<evidence type="ECO:0000313" key="3">
    <source>
        <dbReference type="Proteomes" id="UP000514713"/>
    </source>
</evidence>
<dbReference type="Pfam" id="PF11667">
    <property type="entry name" value="DUF3267"/>
    <property type="match status" value="1"/>
</dbReference>
<accession>A0A7D7LHC3</accession>
<keyword evidence="1" id="KW-0812">Transmembrane</keyword>
<reference evidence="3" key="1">
    <citation type="submission" date="2020-06" db="EMBL/GenBank/DDBJ databases">
        <title>Nostoc edaphicum CCNP1411 genome.</title>
        <authorList>
            <person name="Fidor A."/>
            <person name="Grabski M."/>
            <person name="Gawor J."/>
            <person name="Gromadka R."/>
            <person name="Wegrzyn G."/>
            <person name="Mazur-Marzec H."/>
        </authorList>
    </citation>
    <scope>NUCLEOTIDE SEQUENCE [LARGE SCALE GENOMIC DNA]</scope>
    <source>
        <strain evidence="3">CCNP1411</strain>
    </source>
</reference>